<evidence type="ECO:0000313" key="2">
    <source>
        <dbReference type="EMBL" id="TQM75987.1"/>
    </source>
</evidence>
<name>A0A543IZI7_9ACTN</name>
<dbReference type="EMBL" id="VFPQ01000001">
    <property type="protein sequence ID" value="TQM75987.1"/>
    <property type="molecule type" value="Genomic_DNA"/>
</dbReference>
<proteinExistence type="predicted"/>
<keyword evidence="3" id="KW-1185">Reference proteome</keyword>
<organism evidence="2 3">
    <name type="scientific">Thermopolyspora flexuosa</name>
    <dbReference type="NCBI Taxonomy" id="103836"/>
    <lineage>
        <taxon>Bacteria</taxon>
        <taxon>Bacillati</taxon>
        <taxon>Actinomycetota</taxon>
        <taxon>Actinomycetes</taxon>
        <taxon>Streptosporangiales</taxon>
        <taxon>Streptosporangiaceae</taxon>
        <taxon>Thermopolyspora</taxon>
    </lineage>
</organism>
<sequence>MSRGRAVANRLGLAVTGLALLVLGGGALLRGAGAFGPEAAARPVVGGDLAEFAHDRPWFWPSLAAGGFLLAVAGLWWLVSRLRPGRVRRVRLRAGSGVVAVAGAPVARAVAARLCAHPRIRRARAVVRGPAHRPWLDLRLSACGGAGLRELLALVGDRAVPGLRAALAVDRLPAVVRLGFVRERRPLVRTWATSHDATRRSRGARAIHTAH</sequence>
<comment type="caution">
    <text evidence="2">The sequence shown here is derived from an EMBL/GenBank/DDBJ whole genome shotgun (WGS) entry which is preliminary data.</text>
</comment>
<feature type="transmembrane region" description="Helical" evidence="1">
    <location>
        <begin position="57"/>
        <end position="79"/>
    </location>
</feature>
<keyword evidence="1" id="KW-0812">Transmembrane</keyword>
<gene>
    <name evidence="2" type="ORF">FHX40_2711</name>
</gene>
<dbReference type="OrthoDB" id="3427173at2"/>
<reference evidence="2 3" key="1">
    <citation type="submission" date="2019-06" db="EMBL/GenBank/DDBJ databases">
        <title>Sequencing the genomes of 1000 actinobacteria strains.</title>
        <authorList>
            <person name="Klenk H.-P."/>
        </authorList>
    </citation>
    <scope>NUCLEOTIDE SEQUENCE [LARGE SCALE GENOMIC DNA]</scope>
    <source>
        <strain evidence="2 3">DSM 43186</strain>
    </source>
</reference>
<protein>
    <submittedName>
        <fullName evidence="2">Uncharacterized protein</fullName>
    </submittedName>
</protein>
<keyword evidence="1" id="KW-0472">Membrane</keyword>
<dbReference type="AlphaFoldDB" id="A0A543IZI7"/>
<evidence type="ECO:0000313" key="3">
    <source>
        <dbReference type="Proteomes" id="UP000319213"/>
    </source>
</evidence>
<keyword evidence="1" id="KW-1133">Transmembrane helix</keyword>
<evidence type="ECO:0000256" key="1">
    <source>
        <dbReference type="SAM" id="Phobius"/>
    </source>
</evidence>
<dbReference type="Proteomes" id="UP000319213">
    <property type="component" value="Unassembled WGS sequence"/>
</dbReference>
<accession>A0A543IZI7</accession>
<dbReference type="RefSeq" id="WP_142259924.1">
    <property type="nucleotide sequence ID" value="NZ_BMPV01000001.1"/>
</dbReference>